<comment type="caution">
    <text evidence="2">The sequence shown here is derived from an EMBL/GenBank/DDBJ whole genome shotgun (WGS) entry which is preliminary data.</text>
</comment>
<organism evidence="2 3">
    <name type="scientific">Catellatospora chokoriensis</name>
    <dbReference type="NCBI Taxonomy" id="310353"/>
    <lineage>
        <taxon>Bacteria</taxon>
        <taxon>Bacillati</taxon>
        <taxon>Actinomycetota</taxon>
        <taxon>Actinomycetes</taxon>
        <taxon>Micromonosporales</taxon>
        <taxon>Micromonosporaceae</taxon>
        <taxon>Catellatospora</taxon>
    </lineage>
</organism>
<protein>
    <submittedName>
        <fullName evidence="2">Uncharacterized protein</fullName>
    </submittedName>
</protein>
<keyword evidence="3" id="KW-1185">Reference proteome</keyword>
<gene>
    <name evidence="2" type="ORF">Cch02nite_83230</name>
</gene>
<evidence type="ECO:0000313" key="3">
    <source>
        <dbReference type="Proteomes" id="UP000619293"/>
    </source>
</evidence>
<feature type="compositionally biased region" description="Basic and acidic residues" evidence="1">
    <location>
        <begin position="7"/>
        <end position="18"/>
    </location>
</feature>
<proteinExistence type="predicted"/>
<feature type="region of interest" description="Disordered" evidence="1">
    <location>
        <begin position="1"/>
        <end position="30"/>
    </location>
</feature>
<evidence type="ECO:0000256" key="1">
    <source>
        <dbReference type="SAM" id="MobiDB-lite"/>
    </source>
</evidence>
<dbReference type="RefSeq" id="WP_191842912.1">
    <property type="nucleotide sequence ID" value="NZ_BAAALB010000053.1"/>
</dbReference>
<reference evidence="2 3" key="1">
    <citation type="submission" date="2021-01" db="EMBL/GenBank/DDBJ databases">
        <title>Whole genome shotgun sequence of Catellatospora chokoriensis NBRC 107358.</title>
        <authorList>
            <person name="Komaki H."/>
            <person name="Tamura T."/>
        </authorList>
    </citation>
    <scope>NUCLEOTIDE SEQUENCE [LARGE SCALE GENOMIC DNA]</scope>
    <source>
        <strain evidence="2 3">NBRC 107358</strain>
    </source>
</reference>
<dbReference type="AlphaFoldDB" id="A0A8J3KFD2"/>
<dbReference type="EMBL" id="BONG01000135">
    <property type="protein sequence ID" value="GIF94879.1"/>
    <property type="molecule type" value="Genomic_DNA"/>
</dbReference>
<accession>A0A8J3KFD2</accession>
<evidence type="ECO:0000313" key="2">
    <source>
        <dbReference type="EMBL" id="GIF94879.1"/>
    </source>
</evidence>
<dbReference type="Proteomes" id="UP000619293">
    <property type="component" value="Unassembled WGS sequence"/>
</dbReference>
<name>A0A8J3KFD2_9ACTN</name>
<sequence length="86" mass="9574">MLPQLGCDRRQRGQEFGRDGSAGHCQAGRDVRHRAVRQMRAGHRPGRAAELLYEVVQPVLGRPLRLVPEIESEVDHQLGSTQLGLP</sequence>